<evidence type="ECO:0000313" key="2">
    <source>
        <dbReference type="EMBL" id="KAL0307898.1"/>
    </source>
</evidence>
<evidence type="ECO:0000256" key="1">
    <source>
        <dbReference type="SAM" id="Phobius"/>
    </source>
</evidence>
<gene>
    <name evidence="2" type="ORF">Sangu_3005500</name>
</gene>
<dbReference type="EMBL" id="JACGWK010000054">
    <property type="protein sequence ID" value="KAL0307898.1"/>
    <property type="molecule type" value="Genomic_DNA"/>
</dbReference>
<proteinExistence type="predicted"/>
<name>A0AAW2KQH5_9LAMI</name>
<reference evidence="2" key="2">
    <citation type="journal article" date="2024" name="Plant">
        <title>Genomic evolution and insights into agronomic trait innovations of Sesamum species.</title>
        <authorList>
            <person name="Miao H."/>
            <person name="Wang L."/>
            <person name="Qu L."/>
            <person name="Liu H."/>
            <person name="Sun Y."/>
            <person name="Le M."/>
            <person name="Wang Q."/>
            <person name="Wei S."/>
            <person name="Zheng Y."/>
            <person name="Lin W."/>
            <person name="Duan Y."/>
            <person name="Cao H."/>
            <person name="Xiong S."/>
            <person name="Wang X."/>
            <person name="Wei L."/>
            <person name="Li C."/>
            <person name="Ma Q."/>
            <person name="Ju M."/>
            <person name="Zhao R."/>
            <person name="Li G."/>
            <person name="Mu C."/>
            <person name="Tian Q."/>
            <person name="Mei H."/>
            <person name="Zhang T."/>
            <person name="Gao T."/>
            <person name="Zhang H."/>
        </authorList>
    </citation>
    <scope>NUCLEOTIDE SEQUENCE</scope>
    <source>
        <strain evidence="2">G01</strain>
    </source>
</reference>
<reference evidence="2" key="1">
    <citation type="submission" date="2020-06" db="EMBL/GenBank/DDBJ databases">
        <authorList>
            <person name="Li T."/>
            <person name="Hu X."/>
            <person name="Zhang T."/>
            <person name="Song X."/>
            <person name="Zhang H."/>
            <person name="Dai N."/>
            <person name="Sheng W."/>
            <person name="Hou X."/>
            <person name="Wei L."/>
        </authorList>
    </citation>
    <scope>NUCLEOTIDE SEQUENCE</scope>
    <source>
        <strain evidence="2">G01</strain>
        <tissue evidence="2">Leaf</tissue>
    </source>
</reference>
<keyword evidence="1" id="KW-1133">Transmembrane helix</keyword>
<dbReference type="AlphaFoldDB" id="A0AAW2KQH5"/>
<accession>A0AAW2KQH5</accession>
<sequence length="139" mass="15058">MGMVSGVYRAFTLGKGVSCVEDWSGFLDGGLLLRVLPVFSTTFLAAWASSMLMYLAARSKRASNLEAGFMAKDLKKSPSKSPWENALAFTSWVAKGTSNAATLNVLLLSNNKETELHLLQFSTASKLVQEEGSKFLSLL</sequence>
<comment type="caution">
    <text evidence="2">The sequence shown here is derived from an EMBL/GenBank/DDBJ whole genome shotgun (WGS) entry which is preliminary data.</text>
</comment>
<organism evidence="2">
    <name type="scientific">Sesamum angustifolium</name>
    <dbReference type="NCBI Taxonomy" id="2727405"/>
    <lineage>
        <taxon>Eukaryota</taxon>
        <taxon>Viridiplantae</taxon>
        <taxon>Streptophyta</taxon>
        <taxon>Embryophyta</taxon>
        <taxon>Tracheophyta</taxon>
        <taxon>Spermatophyta</taxon>
        <taxon>Magnoliopsida</taxon>
        <taxon>eudicotyledons</taxon>
        <taxon>Gunneridae</taxon>
        <taxon>Pentapetalae</taxon>
        <taxon>asterids</taxon>
        <taxon>lamiids</taxon>
        <taxon>Lamiales</taxon>
        <taxon>Pedaliaceae</taxon>
        <taxon>Sesamum</taxon>
    </lineage>
</organism>
<keyword evidence="1" id="KW-0812">Transmembrane</keyword>
<feature type="transmembrane region" description="Helical" evidence="1">
    <location>
        <begin position="31"/>
        <end position="55"/>
    </location>
</feature>
<keyword evidence="1" id="KW-0472">Membrane</keyword>
<protein>
    <submittedName>
        <fullName evidence="2">Uncharacterized protein</fullName>
    </submittedName>
</protein>